<reference evidence="2" key="1">
    <citation type="journal article" date="2023" name="Science">
        <title>Genome structures resolve the early diversification of teleost fishes.</title>
        <authorList>
            <person name="Parey E."/>
            <person name="Louis A."/>
            <person name="Montfort J."/>
            <person name="Bouchez O."/>
            <person name="Roques C."/>
            <person name="Iampietro C."/>
            <person name="Lluch J."/>
            <person name="Castinel A."/>
            <person name="Donnadieu C."/>
            <person name="Desvignes T."/>
            <person name="Floi Bucao C."/>
            <person name="Jouanno E."/>
            <person name="Wen M."/>
            <person name="Mejri S."/>
            <person name="Dirks R."/>
            <person name="Jansen H."/>
            <person name="Henkel C."/>
            <person name="Chen W.J."/>
            <person name="Zahm M."/>
            <person name="Cabau C."/>
            <person name="Klopp C."/>
            <person name="Thompson A.W."/>
            <person name="Robinson-Rechavi M."/>
            <person name="Braasch I."/>
            <person name="Lecointre G."/>
            <person name="Bobe J."/>
            <person name="Postlethwait J.H."/>
            <person name="Berthelot C."/>
            <person name="Roest Crollius H."/>
            <person name="Guiguen Y."/>
        </authorList>
    </citation>
    <scope>NUCLEOTIDE SEQUENCE</scope>
    <source>
        <strain evidence="2">WJC10195</strain>
    </source>
</reference>
<feature type="compositionally biased region" description="Pro residues" evidence="1">
    <location>
        <begin position="50"/>
        <end position="63"/>
    </location>
</feature>
<feature type="compositionally biased region" description="Polar residues" evidence="1">
    <location>
        <begin position="1"/>
        <end position="23"/>
    </location>
</feature>
<protein>
    <submittedName>
        <fullName evidence="2">Uncharacterized protein</fullName>
    </submittedName>
</protein>
<dbReference type="EMBL" id="JAINUF010000005">
    <property type="protein sequence ID" value="KAJ8361555.1"/>
    <property type="molecule type" value="Genomic_DNA"/>
</dbReference>
<evidence type="ECO:0000313" key="3">
    <source>
        <dbReference type="Proteomes" id="UP001152622"/>
    </source>
</evidence>
<gene>
    <name evidence="2" type="ORF">SKAU_G00180800</name>
</gene>
<evidence type="ECO:0000313" key="2">
    <source>
        <dbReference type="EMBL" id="KAJ8361555.1"/>
    </source>
</evidence>
<name>A0A9Q1FMA8_SYNKA</name>
<accession>A0A9Q1FMA8</accession>
<evidence type="ECO:0000256" key="1">
    <source>
        <dbReference type="SAM" id="MobiDB-lite"/>
    </source>
</evidence>
<dbReference type="AlphaFoldDB" id="A0A9Q1FMA8"/>
<sequence length="127" mass="13760">MEWNSNEAGQTRTGAHTRSQRQGHLSSLHLDLDLSHRLLSDRCESSSKRIPPPATRQPPPPPARHCSTGLVGCTRGSPFMCVEIIKRESSGCGLPGNIEACQKGGLEFLNQSSVLKDPSGDGFHVRC</sequence>
<keyword evidence="3" id="KW-1185">Reference proteome</keyword>
<dbReference type="Proteomes" id="UP001152622">
    <property type="component" value="Chromosome 5"/>
</dbReference>
<comment type="caution">
    <text evidence="2">The sequence shown here is derived from an EMBL/GenBank/DDBJ whole genome shotgun (WGS) entry which is preliminary data.</text>
</comment>
<feature type="region of interest" description="Disordered" evidence="1">
    <location>
        <begin position="1"/>
        <end position="27"/>
    </location>
</feature>
<feature type="region of interest" description="Disordered" evidence="1">
    <location>
        <begin position="42"/>
        <end position="66"/>
    </location>
</feature>
<proteinExistence type="predicted"/>
<organism evidence="2 3">
    <name type="scientific">Synaphobranchus kaupii</name>
    <name type="common">Kaup's arrowtooth eel</name>
    <dbReference type="NCBI Taxonomy" id="118154"/>
    <lineage>
        <taxon>Eukaryota</taxon>
        <taxon>Metazoa</taxon>
        <taxon>Chordata</taxon>
        <taxon>Craniata</taxon>
        <taxon>Vertebrata</taxon>
        <taxon>Euteleostomi</taxon>
        <taxon>Actinopterygii</taxon>
        <taxon>Neopterygii</taxon>
        <taxon>Teleostei</taxon>
        <taxon>Anguilliformes</taxon>
        <taxon>Synaphobranchidae</taxon>
        <taxon>Synaphobranchus</taxon>
    </lineage>
</organism>